<evidence type="ECO:0000313" key="2">
    <source>
        <dbReference type="Proteomes" id="UP000826212"/>
    </source>
</evidence>
<name>A0AC61NLI9_9BACT</name>
<organism evidence="1 2">
    <name type="scientific">Halosquirtibacter laminarini</name>
    <dbReference type="NCBI Taxonomy" id="3374600"/>
    <lineage>
        <taxon>Bacteria</taxon>
        <taxon>Pseudomonadati</taxon>
        <taxon>Bacteroidota</taxon>
        <taxon>Bacteroidia</taxon>
        <taxon>Marinilabiliales</taxon>
        <taxon>Prolixibacteraceae</taxon>
        <taxon>Halosquirtibacter</taxon>
    </lineage>
</organism>
<protein>
    <submittedName>
        <fullName evidence="1">Uncharacterized protein</fullName>
    </submittedName>
</protein>
<sequence length="295" mass="32552">MNRYQHIDLKYLSKFAIQAAQRAGDYLSTRQFSEVEILHKEDANSKASELFTEIDLQCQKIILEALQPTIQSYDIGILAEESASESNRLDKEVFWVIDPLDGTLPFLDRISGYAISIALVNSNGAPLIGVVYEPILSTLYTAIEGQGAFRNGAPLSFEKTSLSQSFLHWHMDRSFLSSDSFVAWRSQMKKVATEMGYKGVHIHSASGAVMHAIGVVESNHGCYFKVPKIKSGGGSIWDFAATALIVKEAGGIVVNFEGSSLYLNDPTTTFMNCQGVLFASSVALKEYILSHYRSL</sequence>
<reference evidence="1" key="1">
    <citation type="submission" date="2021-08" db="EMBL/GenBank/DDBJ databases">
        <title>Novel anaerobic bacterium isolated from sea squirt in East Sea, Republic of Korea.</title>
        <authorList>
            <person name="Nguyen T.H."/>
            <person name="Li Z."/>
            <person name="Lee Y.-J."/>
            <person name="Ko J."/>
            <person name="Kim S.-G."/>
        </authorList>
    </citation>
    <scope>NUCLEOTIDE SEQUENCE</scope>
    <source>
        <strain evidence="1">KCTC 25031</strain>
    </source>
</reference>
<keyword evidence="2" id="KW-1185">Reference proteome</keyword>
<dbReference type="EMBL" id="CP081303">
    <property type="protein sequence ID" value="QZE14866.1"/>
    <property type="molecule type" value="Genomic_DNA"/>
</dbReference>
<evidence type="ECO:0000313" key="1">
    <source>
        <dbReference type="EMBL" id="QZE14866.1"/>
    </source>
</evidence>
<proteinExistence type="predicted"/>
<accession>A0AC61NLI9</accession>
<dbReference type="Proteomes" id="UP000826212">
    <property type="component" value="Chromosome"/>
</dbReference>
<gene>
    <name evidence="1" type="ORF">K4L44_03120</name>
</gene>